<dbReference type="RefSeq" id="WP_311362172.1">
    <property type="nucleotide sequence ID" value="NZ_JAVRIE010000005.1"/>
</dbReference>
<protein>
    <submittedName>
        <fullName evidence="1">Crosslink repair DNA glycosylase YcaQ family protein</fullName>
    </submittedName>
</protein>
<sequence>MTKVLRRLALQTQGLARKPAFSKGLQGTLQAIEHLGYVQIDTISVIERAHHHILWSRVPDYQPSYLNELVANKQVFEYWYHAAAYLPMRDYRFALPAMEDLRNNKNRYYNGTDPSLLKSILARIEQHGPTRLRDIEKQNENTGDWWNMGPSRRAFERLFMQGDIMICAREGMEKVFDLRERCLPDNIDLSMPSVEEYAKYLFENTMKAHGIFTKKQLLHLKTGKPIRDAMQAIIDTKLRSGEIESIQNKNHPDTYHHIENKAASLRFQNTVKVLSPFDNVLIHRDRLNALFGFDYKLECYVPPAKRQYGYFTLPVLFGDRFVARIDCKAHRKLKQLEVISLHLENGQLASSNNEMPGFMPKLIAELERFAKFNNCDSIKYPSASFAI</sequence>
<dbReference type="PANTHER" id="PTHR30528:SF0">
    <property type="entry name" value="CYTOPLASMIC PROTEIN"/>
    <property type="match status" value="1"/>
</dbReference>
<dbReference type="EMBL" id="JAVRIE010000005">
    <property type="protein sequence ID" value="MDT0583398.1"/>
    <property type="molecule type" value="Genomic_DNA"/>
</dbReference>
<accession>A0AAW8R1U4</accession>
<dbReference type="Pfam" id="PF06224">
    <property type="entry name" value="AlkZ-like"/>
    <property type="match status" value="1"/>
</dbReference>
<evidence type="ECO:0000313" key="1">
    <source>
        <dbReference type="EMBL" id="MDT0583398.1"/>
    </source>
</evidence>
<dbReference type="PANTHER" id="PTHR30528">
    <property type="entry name" value="CYTOPLASMIC PROTEIN"/>
    <property type="match status" value="1"/>
</dbReference>
<reference evidence="1 2" key="1">
    <citation type="submission" date="2023-09" db="EMBL/GenBank/DDBJ databases">
        <authorList>
            <person name="Rey-Velasco X."/>
        </authorList>
    </citation>
    <scope>NUCLEOTIDE SEQUENCE [LARGE SCALE GENOMIC DNA]</scope>
    <source>
        <strain evidence="1 2">W409</strain>
    </source>
</reference>
<organism evidence="1 2">
    <name type="scientific">Brumicola blandensis</name>
    <dbReference type="NCBI Taxonomy" id="3075611"/>
    <lineage>
        <taxon>Bacteria</taxon>
        <taxon>Pseudomonadati</taxon>
        <taxon>Pseudomonadota</taxon>
        <taxon>Gammaproteobacteria</taxon>
        <taxon>Alteromonadales</taxon>
        <taxon>Alteromonadaceae</taxon>
        <taxon>Brumicola</taxon>
    </lineage>
</organism>
<evidence type="ECO:0000313" key="2">
    <source>
        <dbReference type="Proteomes" id="UP001249020"/>
    </source>
</evidence>
<dbReference type="Proteomes" id="UP001249020">
    <property type="component" value="Unassembled WGS sequence"/>
</dbReference>
<dbReference type="AlphaFoldDB" id="A0AAW8R1U4"/>
<gene>
    <name evidence="1" type="ORF">RM544_12680</name>
</gene>
<proteinExistence type="predicted"/>
<keyword evidence="2" id="KW-1185">Reference proteome</keyword>
<comment type="caution">
    <text evidence="1">The sequence shown here is derived from an EMBL/GenBank/DDBJ whole genome shotgun (WGS) entry which is preliminary data.</text>
</comment>
<dbReference type="InterPro" id="IPR009351">
    <property type="entry name" value="AlkZ-like"/>
</dbReference>
<name>A0AAW8R1U4_9ALTE</name>